<dbReference type="EMBL" id="VSSQ01053941">
    <property type="protein sequence ID" value="MPN07932.1"/>
    <property type="molecule type" value="Genomic_DNA"/>
</dbReference>
<feature type="domain" description="Phenylalanyl-tRNA synthetase" evidence="6">
    <location>
        <begin position="1"/>
        <end position="53"/>
    </location>
</feature>
<dbReference type="InterPro" id="IPR045864">
    <property type="entry name" value="aa-tRNA-synth_II/BPL/LPL"/>
</dbReference>
<dbReference type="GO" id="GO:0043039">
    <property type="term" value="P:tRNA aminoacylation"/>
    <property type="evidence" value="ECO:0007669"/>
    <property type="project" value="InterPro"/>
</dbReference>
<keyword evidence="5" id="KW-0030">Aminoacyl-tRNA synthetase</keyword>
<dbReference type="GO" id="GO:0005524">
    <property type="term" value="F:ATP binding"/>
    <property type="evidence" value="ECO:0007669"/>
    <property type="project" value="UniProtKB-KW"/>
</dbReference>
<evidence type="ECO:0000256" key="5">
    <source>
        <dbReference type="ARBA" id="ARBA00023146"/>
    </source>
</evidence>
<protein>
    <submittedName>
        <fullName evidence="7">Phenylalanine--tRNA ligase alpha subunit</fullName>
        <ecNumber evidence="7">6.1.1.20</ecNumber>
    </submittedName>
</protein>
<keyword evidence="3" id="KW-0067">ATP-binding</keyword>
<accession>A0A645F334</accession>
<gene>
    <name evidence="7" type="primary">pheS_46</name>
    <name evidence="7" type="ORF">SDC9_155205</name>
</gene>
<dbReference type="Gene3D" id="3.30.930.10">
    <property type="entry name" value="Bira Bifunctional Protein, Domain 2"/>
    <property type="match status" value="1"/>
</dbReference>
<dbReference type="GO" id="GO:0000049">
    <property type="term" value="F:tRNA binding"/>
    <property type="evidence" value="ECO:0007669"/>
    <property type="project" value="InterPro"/>
</dbReference>
<proteinExistence type="predicted"/>
<dbReference type="InterPro" id="IPR002319">
    <property type="entry name" value="Phenylalanyl-tRNA_Synthase"/>
</dbReference>
<reference evidence="7" key="1">
    <citation type="submission" date="2019-08" db="EMBL/GenBank/DDBJ databases">
        <authorList>
            <person name="Kucharzyk K."/>
            <person name="Murdoch R.W."/>
            <person name="Higgins S."/>
            <person name="Loffler F."/>
        </authorList>
    </citation>
    <scope>NUCLEOTIDE SEQUENCE</scope>
</reference>
<evidence type="ECO:0000256" key="4">
    <source>
        <dbReference type="ARBA" id="ARBA00022917"/>
    </source>
</evidence>
<name>A0A645F334_9ZZZZ</name>
<dbReference type="GO" id="GO:0004826">
    <property type="term" value="F:phenylalanine-tRNA ligase activity"/>
    <property type="evidence" value="ECO:0007669"/>
    <property type="project" value="UniProtKB-EC"/>
</dbReference>
<evidence type="ECO:0000313" key="7">
    <source>
        <dbReference type="EMBL" id="MPN07932.1"/>
    </source>
</evidence>
<evidence type="ECO:0000256" key="3">
    <source>
        <dbReference type="ARBA" id="ARBA00022840"/>
    </source>
</evidence>
<keyword evidence="4" id="KW-0648">Protein biosynthesis</keyword>
<keyword evidence="1 7" id="KW-0436">Ligase</keyword>
<evidence type="ECO:0000259" key="6">
    <source>
        <dbReference type="Pfam" id="PF01409"/>
    </source>
</evidence>
<dbReference type="SUPFAM" id="SSF55681">
    <property type="entry name" value="Class II aaRS and biotin synthetases"/>
    <property type="match status" value="1"/>
</dbReference>
<dbReference type="Pfam" id="PF01409">
    <property type="entry name" value="tRNA-synt_2d"/>
    <property type="match status" value="1"/>
</dbReference>
<dbReference type="GO" id="GO:0006412">
    <property type="term" value="P:translation"/>
    <property type="evidence" value="ECO:0007669"/>
    <property type="project" value="UniProtKB-KW"/>
</dbReference>
<evidence type="ECO:0000256" key="2">
    <source>
        <dbReference type="ARBA" id="ARBA00022741"/>
    </source>
</evidence>
<keyword evidence="2" id="KW-0547">Nucleotide-binding</keyword>
<sequence>MVHPNVLTMSGYDPQQVSGFAFGMGVERIAMLKYGIDDLRLFFENDLRFIRQFK</sequence>
<evidence type="ECO:0000256" key="1">
    <source>
        <dbReference type="ARBA" id="ARBA00022598"/>
    </source>
</evidence>
<dbReference type="EC" id="6.1.1.20" evidence="7"/>
<dbReference type="AlphaFoldDB" id="A0A645F334"/>
<organism evidence="7">
    <name type="scientific">bioreactor metagenome</name>
    <dbReference type="NCBI Taxonomy" id="1076179"/>
    <lineage>
        <taxon>unclassified sequences</taxon>
        <taxon>metagenomes</taxon>
        <taxon>ecological metagenomes</taxon>
    </lineage>
</organism>
<comment type="caution">
    <text evidence="7">The sequence shown here is derived from an EMBL/GenBank/DDBJ whole genome shotgun (WGS) entry which is preliminary data.</text>
</comment>